<name>A0A0U5G9T1_ASPCI</name>
<keyword evidence="4 10" id="KW-0863">Zinc-finger</keyword>
<dbReference type="STRING" id="454130.A0A0U5G9T1"/>
<evidence type="ECO:0000313" key="14">
    <source>
        <dbReference type="Proteomes" id="UP000054771"/>
    </source>
</evidence>
<evidence type="ECO:0000256" key="11">
    <source>
        <dbReference type="SAM" id="MobiDB-lite"/>
    </source>
</evidence>
<dbReference type="GO" id="GO:0005634">
    <property type="term" value="C:nucleus"/>
    <property type="evidence" value="ECO:0007669"/>
    <property type="project" value="UniProtKB-SubCell"/>
</dbReference>
<keyword evidence="14" id="KW-1185">Reference proteome</keyword>
<evidence type="ECO:0000313" key="13">
    <source>
        <dbReference type="EMBL" id="CEL08512.1"/>
    </source>
</evidence>
<comment type="subcellular location">
    <subcellularLocation>
        <location evidence="1">Nucleus</location>
    </subcellularLocation>
</comment>
<dbReference type="AlphaFoldDB" id="A0A0U5G9T1"/>
<dbReference type="GO" id="GO:0000981">
    <property type="term" value="F:DNA-binding transcription factor activity, RNA polymerase II-specific"/>
    <property type="evidence" value="ECO:0007669"/>
    <property type="project" value="TreeGrafter"/>
</dbReference>
<feature type="domain" description="C2H2-type" evidence="12">
    <location>
        <begin position="214"/>
        <end position="243"/>
    </location>
</feature>
<dbReference type="FunFam" id="3.30.160.60:FF:002343">
    <property type="entry name" value="Zinc finger protein 33A"/>
    <property type="match status" value="1"/>
</dbReference>
<evidence type="ECO:0000256" key="4">
    <source>
        <dbReference type="ARBA" id="ARBA00022771"/>
    </source>
</evidence>
<dbReference type="OrthoDB" id="4441058at2759"/>
<evidence type="ECO:0000256" key="7">
    <source>
        <dbReference type="ARBA" id="ARBA00023159"/>
    </source>
</evidence>
<keyword evidence="2" id="KW-0479">Metal-binding</keyword>
<feature type="region of interest" description="Disordered" evidence="11">
    <location>
        <begin position="39"/>
        <end position="69"/>
    </location>
</feature>
<reference evidence="14" key="1">
    <citation type="journal article" date="2016" name="Genome Announc.">
        <title>Draft genome sequences of fungus Aspergillus calidoustus.</title>
        <authorList>
            <person name="Horn F."/>
            <person name="Linde J."/>
            <person name="Mattern D.J."/>
            <person name="Walther G."/>
            <person name="Guthke R."/>
            <person name="Scherlach K."/>
            <person name="Martin K."/>
            <person name="Brakhage A.A."/>
            <person name="Petzke L."/>
            <person name="Valiante V."/>
        </authorList>
    </citation>
    <scope>NUCLEOTIDE SEQUENCE [LARGE SCALE GENOMIC DNA]</scope>
    <source>
        <strain evidence="14">SF006504</strain>
    </source>
</reference>
<dbReference type="PANTHER" id="PTHR14003">
    <property type="entry name" value="TRANSCRIPTIONAL REPRESSOR PROTEIN YY"/>
    <property type="match status" value="1"/>
</dbReference>
<proteinExistence type="predicted"/>
<accession>A0A0U5G9T1</accession>
<dbReference type="Gene3D" id="3.30.160.60">
    <property type="entry name" value="Classic Zinc Finger"/>
    <property type="match status" value="4"/>
</dbReference>
<sequence length="381" mass="42703">MALAALTALAQGCVRYATVHGAQNPGASPLWAPESSLFGPVDQNGDSAGPHTPLPPVMQGHSIGTDPTGDGFPTGVHGVFCLRPSHRFEAAPIKFLPGSRPWDLSHTVPGSRLIFITCFEMRVFQCSWPSCDKEFVRKADLARHFQIHVDERPYACSEPGCSKKFHQRSSLSIHQRIHTGERPYLCEVNGCQRTFSDPSSYSRHQRSHRNDKPFVCGLSHCRQKFARKASLEQHRLQHEEQDMAFEEQQRREALALDLSTYSTSFGLTVPPTTPSPTFHNGEAIVWDALPCDDIDTILARLTQQPNPNLIPCPTTPSQTEIQIHQRDRQYINLSGLAAHQPVQQPFHDWPLPPAAPRPNRSFPTYYIDDSSIAYNDDGWLR</sequence>
<dbReference type="Proteomes" id="UP000054771">
    <property type="component" value="Unassembled WGS sequence"/>
</dbReference>
<keyword evidence="5" id="KW-0862">Zinc</keyword>
<feature type="domain" description="C2H2-type" evidence="12">
    <location>
        <begin position="184"/>
        <end position="213"/>
    </location>
</feature>
<keyword evidence="7" id="KW-0010">Activator</keyword>
<protein>
    <recommendedName>
        <fullName evidence="9">C2H2 type master regulator of conidiophore development brlA</fullName>
    </recommendedName>
</protein>
<dbReference type="GO" id="GO:0005667">
    <property type="term" value="C:transcription regulator complex"/>
    <property type="evidence" value="ECO:0007669"/>
    <property type="project" value="TreeGrafter"/>
</dbReference>
<evidence type="ECO:0000256" key="9">
    <source>
        <dbReference type="ARBA" id="ARBA00044085"/>
    </source>
</evidence>
<organism evidence="13 14">
    <name type="scientific">Aspergillus calidoustus</name>
    <dbReference type="NCBI Taxonomy" id="454130"/>
    <lineage>
        <taxon>Eukaryota</taxon>
        <taxon>Fungi</taxon>
        <taxon>Dikarya</taxon>
        <taxon>Ascomycota</taxon>
        <taxon>Pezizomycotina</taxon>
        <taxon>Eurotiomycetes</taxon>
        <taxon>Eurotiomycetidae</taxon>
        <taxon>Eurotiales</taxon>
        <taxon>Aspergillaceae</taxon>
        <taxon>Aspergillus</taxon>
        <taxon>Aspergillus subgen. Nidulantes</taxon>
    </lineage>
</organism>
<evidence type="ECO:0000259" key="12">
    <source>
        <dbReference type="PROSITE" id="PS50157"/>
    </source>
</evidence>
<dbReference type="GO" id="GO:0030435">
    <property type="term" value="P:sporulation resulting in formation of a cellular spore"/>
    <property type="evidence" value="ECO:0007669"/>
    <property type="project" value="UniProtKB-KW"/>
</dbReference>
<dbReference type="PANTHER" id="PTHR14003:SF19">
    <property type="entry name" value="YY2 TRANSCRIPTION FACTOR"/>
    <property type="match status" value="1"/>
</dbReference>
<evidence type="ECO:0000256" key="8">
    <source>
        <dbReference type="ARBA" id="ARBA00023321"/>
    </source>
</evidence>
<keyword evidence="8" id="KW-0183">Conidiation</keyword>
<dbReference type="PROSITE" id="PS00028">
    <property type="entry name" value="ZINC_FINGER_C2H2_1"/>
    <property type="match status" value="4"/>
</dbReference>
<dbReference type="GO" id="GO:0008270">
    <property type="term" value="F:zinc ion binding"/>
    <property type="evidence" value="ECO:0007669"/>
    <property type="project" value="UniProtKB-KW"/>
</dbReference>
<dbReference type="GO" id="GO:0000978">
    <property type="term" value="F:RNA polymerase II cis-regulatory region sequence-specific DNA binding"/>
    <property type="evidence" value="ECO:0007669"/>
    <property type="project" value="TreeGrafter"/>
</dbReference>
<dbReference type="GO" id="GO:0000785">
    <property type="term" value="C:chromatin"/>
    <property type="evidence" value="ECO:0007669"/>
    <property type="project" value="TreeGrafter"/>
</dbReference>
<evidence type="ECO:0000256" key="10">
    <source>
        <dbReference type="PROSITE-ProRule" id="PRU00042"/>
    </source>
</evidence>
<dbReference type="InterPro" id="IPR036236">
    <property type="entry name" value="Znf_C2H2_sf"/>
</dbReference>
<evidence type="ECO:0000256" key="5">
    <source>
        <dbReference type="ARBA" id="ARBA00022833"/>
    </source>
</evidence>
<dbReference type="EMBL" id="CDMC01000011">
    <property type="protein sequence ID" value="CEL08512.1"/>
    <property type="molecule type" value="Genomic_DNA"/>
</dbReference>
<feature type="domain" description="C2H2-type" evidence="12">
    <location>
        <begin position="154"/>
        <end position="183"/>
    </location>
</feature>
<gene>
    <name evidence="13" type="ORF">ASPCAL11661</name>
</gene>
<evidence type="ECO:0000256" key="3">
    <source>
        <dbReference type="ARBA" id="ARBA00022737"/>
    </source>
</evidence>
<dbReference type="SUPFAM" id="SSF57667">
    <property type="entry name" value="beta-beta-alpha zinc fingers"/>
    <property type="match status" value="2"/>
</dbReference>
<dbReference type="Pfam" id="PF00096">
    <property type="entry name" value="zf-C2H2"/>
    <property type="match status" value="3"/>
</dbReference>
<keyword evidence="6" id="KW-0749">Sporulation</keyword>
<evidence type="ECO:0000256" key="1">
    <source>
        <dbReference type="ARBA" id="ARBA00004123"/>
    </source>
</evidence>
<evidence type="ECO:0000256" key="2">
    <source>
        <dbReference type="ARBA" id="ARBA00022723"/>
    </source>
</evidence>
<dbReference type="PROSITE" id="PS50157">
    <property type="entry name" value="ZINC_FINGER_C2H2_2"/>
    <property type="match status" value="4"/>
</dbReference>
<feature type="domain" description="C2H2-type" evidence="12">
    <location>
        <begin position="124"/>
        <end position="153"/>
    </location>
</feature>
<dbReference type="SMART" id="SM00355">
    <property type="entry name" value="ZnF_C2H2"/>
    <property type="match status" value="4"/>
</dbReference>
<keyword evidence="3" id="KW-0677">Repeat</keyword>
<dbReference type="GO" id="GO:0048315">
    <property type="term" value="P:conidium formation"/>
    <property type="evidence" value="ECO:0007669"/>
    <property type="project" value="UniProtKB-KW"/>
</dbReference>
<evidence type="ECO:0000256" key="6">
    <source>
        <dbReference type="ARBA" id="ARBA00022969"/>
    </source>
</evidence>
<dbReference type="OMA" id="KESPCAT"/>
<dbReference type="InterPro" id="IPR013087">
    <property type="entry name" value="Znf_C2H2_type"/>
</dbReference>